<comment type="caution">
    <text evidence="2">The sequence shown here is derived from an EMBL/GenBank/DDBJ whole genome shotgun (WGS) entry which is preliminary data.</text>
</comment>
<evidence type="ECO:0008006" key="4">
    <source>
        <dbReference type="Google" id="ProtNLM"/>
    </source>
</evidence>
<dbReference type="AlphaFoldDB" id="A0A074MGA5"/>
<dbReference type="eggNOG" id="ENOG503380A">
    <property type="taxonomic scope" value="Bacteria"/>
</dbReference>
<dbReference type="EMBL" id="JMIR01000002">
    <property type="protein sequence ID" value="KEO84742.1"/>
    <property type="molecule type" value="Genomic_DNA"/>
</dbReference>
<evidence type="ECO:0000313" key="3">
    <source>
        <dbReference type="Proteomes" id="UP000027931"/>
    </source>
</evidence>
<accession>A0A074MGA5</accession>
<evidence type="ECO:0000256" key="1">
    <source>
        <dbReference type="SAM" id="Phobius"/>
    </source>
</evidence>
<keyword evidence="3" id="KW-1185">Reference proteome</keyword>
<feature type="transmembrane region" description="Helical" evidence="1">
    <location>
        <begin position="6"/>
        <end position="27"/>
    </location>
</feature>
<name>A0A074MGA5_9BACL</name>
<protein>
    <recommendedName>
        <fullName evidence="4">BhlA</fullName>
    </recommendedName>
</protein>
<organism evidence="2 3">
    <name type="scientific">Tumebacillus flagellatus</name>
    <dbReference type="NCBI Taxonomy" id="1157490"/>
    <lineage>
        <taxon>Bacteria</taxon>
        <taxon>Bacillati</taxon>
        <taxon>Bacillota</taxon>
        <taxon>Bacilli</taxon>
        <taxon>Bacillales</taxon>
        <taxon>Alicyclobacillaceae</taxon>
        <taxon>Tumebacillus</taxon>
    </lineage>
</organism>
<proteinExistence type="predicted"/>
<evidence type="ECO:0000313" key="2">
    <source>
        <dbReference type="EMBL" id="KEO84742.1"/>
    </source>
</evidence>
<sequence length="66" mass="7858">MEQTVLSFFQTQGPWALLFVLLFLWVLRENQKREARLIDVIDRLSDKYDEMAVDLRDIKDSLKKTA</sequence>
<keyword evidence="1" id="KW-0812">Transmembrane</keyword>
<gene>
    <name evidence="2" type="ORF">EL26_01665</name>
</gene>
<dbReference type="Pfam" id="PF10960">
    <property type="entry name" value="Holin_BhlA"/>
    <property type="match status" value="1"/>
</dbReference>
<dbReference type="RefSeq" id="WP_038083799.1">
    <property type="nucleotide sequence ID" value="NZ_JMIR01000002.1"/>
</dbReference>
<keyword evidence="1" id="KW-1133">Transmembrane helix</keyword>
<keyword evidence="1" id="KW-0472">Membrane</keyword>
<dbReference type="STRING" id="1157490.EL26_01665"/>
<dbReference type="InterPro" id="IPR024405">
    <property type="entry name" value="Phage_BhlA/UviB"/>
</dbReference>
<reference evidence="2 3" key="1">
    <citation type="journal article" date="2013" name="Int. J. Syst. Evol. Microbiol.">
        <title>Tumebacillus flagellatus sp. nov., an alpha-amylase/pullulanase-producing bacterium isolated from cassava wastewater.</title>
        <authorList>
            <person name="Wang Q."/>
            <person name="Xie N."/>
            <person name="Qin Y."/>
            <person name="Shen N."/>
            <person name="Zhu J."/>
            <person name="Mi H."/>
            <person name="Huang R."/>
        </authorList>
    </citation>
    <scope>NUCLEOTIDE SEQUENCE [LARGE SCALE GENOMIC DNA]</scope>
    <source>
        <strain evidence="2 3">GST4</strain>
    </source>
</reference>
<dbReference type="OrthoDB" id="2361545at2"/>
<dbReference type="Proteomes" id="UP000027931">
    <property type="component" value="Unassembled WGS sequence"/>
</dbReference>